<gene>
    <name evidence="3" type="ORF">GCM10009836_59880</name>
</gene>
<dbReference type="InterPro" id="IPR018961">
    <property type="entry name" value="DnaJ_homolog_subfam-C_membr-28"/>
</dbReference>
<keyword evidence="4" id="KW-1185">Reference proteome</keyword>
<accession>A0ABN2NKN0</accession>
<evidence type="ECO:0000259" key="2">
    <source>
        <dbReference type="Pfam" id="PF09350"/>
    </source>
</evidence>
<evidence type="ECO:0000256" key="1">
    <source>
        <dbReference type="SAM" id="MobiDB-lite"/>
    </source>
</evidence>
<protein>
    <submittedName>
        <fullName evidence="3">DUF1992 domain-containing protein</fullName>
    </submittedName>
</protein>
<reference evidence="3 4" key="1">
    <citation type="journal article" date="2019" name="Int. J. Syst. Evol. Microbiol.">
        <title>The Global Catalogue of Microorganisms (GCM) 10K type strain sequencing project: providing services to taxonomists for standard genome sequencing and annotation.</title>
        <authorList>
            <consortium name="The Broad Institute Genomics Platform"/>
            <consortium name="The Broad Institute Genome Sequencing Center for Infectious Disease"/>
            <person name="Wu L."/>
            <person name="Ma J."/>
        </authorList>
    </citation>
    <scope>NUCLEOTIDE SEQUENCE [LARGE SCALE GENOMIC DNA]</scope>
    <source>
        <strain evidence="3 4">JCM 16009</strain>
    </source>
</reference>
<proteinExistence type="predicted"/>
<comment type="caution">
    <text evidence="3">The sequence shown here is derived from an EMBL/GenBank/DDBJ whole genome shotgun (WGS) entry which is preliminary data.</text>
</comment>
<dbReference type="RefSeq" id="WP_344424615.1">
    <property type="nucleotide sequence ID" value="NZ_BAAAQK010000025.1"/>
</dbReference>
<feature type="region of interest" description="Disordered" evidence="1">
    <location>
        <begin position="125"/>
        <end position="145"/>
    </location>
</feature>
<feature type="domain" description="DnaJ homologue subfamily C member 28 conserved" evidence="2">
    <location>
        <begin position="7"/>
        <end position="74"/>
    </location>
</feature>
<sequence length="145" mass="16881">MPWESAVEKAIREATERGEFDDLPGKGKPLPRFEGGEDWWVRRYVEREGLPADALLPVAVQLRKETERLPETVRDLPTEESVRRVVADLNARIAEHIRNPEGPRLPLRKVEPGPVIEAWRTRRAERGEALRQARAQEAPRRRRRR</sequence>
<dbReference type="Pfam" id="PF09350">
    <property type="entry name" value="DJC28_CD"/>
    <property type="match status" value="1"/>
</dbReference>
<evidence type="ECO:0000313" key="4">
    <source>
        <dbReference type="Proteomes" id="UP001500449"/>
    </source>
</evidence>
<dbReference type="EMBL" id="BAAAQK010000025">
    <property type="protein sequence ID" value="GAA1871148.1"/>
    <property type="molecule type" value="Genomic_DNA"/>
</dbReference>
<evidence type="ECO:0000313" key="3">
    <source>
        <dbReference type="EMBL" id="GAA1871148.1"/>
    </source>
</evidence>
<name>A0ABN2NKN0_9PSEU</name>
<dbReference type="Proteomes" id="UP001500449">
    <property type="component" value="Unassembled WGS sequence"/>
</dbReference>
<organism evidence="3 4">
    <name type="scientific">Pseudonocardia ailaonensis</name>
    <dbReference type="NCBI Taxonomy" id="367279"/>
    <lineage>
        <taxon>Bacteria</taxon>
        <taxon>Bacillati</taxon>
        <taxon>Actinomycetota</taxon>
        <taxon>Actinomycetes</taxon>
        <taxon>Pseudonocardiales</taxon>
        <taxon>Pseudonocardiaceae</taxon>
        <taxon>Pseudonocardia</taxon>
    </lineage>
</organism>